<dbReference type="PANTHER" id="PTHR13437:SF2">
    <property type="entry name" value="NUCLEOPORIN P58_P45"/>
    <property type="match status" value="1"/>
</dbReference>
<keyword evidence="7" id="KW-0539">Nucleus</keyword>
<dbReference type="AlphaFoldDB" id="A0A4Y9XYJ2"/>
<evidence type="ECO:0000256" key="8">
    <source>
        <dbReference type="SAM" id="Coils"/>
    </source>
</evidence>
<dbReference type="InterPro" id="IPR024882">
    <property type="entry name" value="NUP58/p45/49"/>
</dbReference>
<dbReference type="Pfam" id="PF13634">
    <property type="entry name" value="Nucleoporin_FG"/>
    <property type="match status" value="1"/>
</dbReference>
<feature type="compositionally biased region" description="Polar residues" evidence="9">
    <location>
        <begin position="282"/>
        <end position="292"/>
    </location>
</feature>
<keyword evidence="5" id="KW-0811">Translocation</keyword>
<evidence type="ECO:0000313" key="10">
    <source>
        <dbReference type="EMBL" id="TFY55324.1"/>
    </source>
</evidence>
<sequence length="776" mass="84025">MLVAQTFASRNATTATPCDSAVDVPSEPSQSTRQRSGPRVLPRQVVPTPLPRSPQTRSAAALDAEVLLLVYGISKRTSAFGMKPATTGATTQPNTATNTPQGPTTPGGGNLFGGLGQQQNQGGAFGSFGASTQQQKQPSGSLFGNLGQNQQQQQQPSTGLFGQPAGGTQGGAAGGLFGSMQTNTQPGQAGSGLFGSTAQPAQSGGAWNTSNPLLPKTAFGGANLNQGQTQGTSLFGQPQQNIGTSLFGQSQQPQQQQQQQQQQPATGLFGSTTGTSSLFGQQKPQSTFGLSTAPQTQANQPAQGQPLFTKSTKFNDLPDNLKKTFEDIEAHIQGRVQIINDLKERHIGEEATKGQEQIRGVHKDLISCITVLQSDVFATRELKGKVDQTVQDTIVATHVIDGFRNPQQHGTYLKHHANFPLEFFARITDQIRRRLQWYKETIEQIERKLASTAQQAQYTPQAITTTLEAQHASFIALANKTAALDAELQKLKALYTQLWRQKTGSMRDPFNELDRGSGGEFGLEGLALTSIDCTGFKLRSMPVPSSPHVHSRAAQHAGLWASQCSLFSFRLFSTRAPELPTPSRLIGRIDDVGRRPLQYISAPPPRRSTLPRRTPAFLHARARPSASMAAPQYDVVSGEQYRYALTNFRIAHEKVEQQRVQLEEQEKQVALLRARIATLEGTNQESGVPSREKQGGYSVDDFSIKNAASKLERQINRWATELIRNPPASLAELREAVLADLSSAELGPPTEARPMEVQNLLRHAMAETISEAIINC</sequence>
<evidence type="ECO:0000256" key="4">
    <source>
        <dbReference type="ARBA" id="ARBA00022927"/>
    </source>
</evidence>
<dbReference type="Gene3D" id="6.10.140.1350">
    <property type="match status" value="1"/>
</dbReference>
<evidence type="ECO:0000256" key="1">
    <source>
        <dbReference type="ARBA" id="ARBA00004567"/>
    </source>
</evidence>
<dbReference type="GO" id="GO:0008139">
    <property type="term" value="F:nuclear localization sequence binding"/>
    <property type="evidence" value="ECO:0007669"/>
    <property type="project" value="InterPro"/>
</dbReference>
<feature type="compositionally biased region" description="Gly residues" evidence="9">
    <location>
        <begin position="105"/>
        <end position="116"/>
    </location>
</feature>
<evidence type="ECO:0008006" key="12">
    <source>
        <dbReference type="Google" id="ProtNLM"/>
    </source>
</evidence>
<feature type="compositionally biased region" description="Low complexity" evidence="9">
    <location>
        <begin position="249"/>
        <end position="280"/>
    </location>
</feature>
<feature type="compositionally biased region" description="Polar residues" evidence="9">
    <location>
        <begin position="1"/>
        <end position="17"/>
    </location>
</feature>
<dbReference type="Proteomes" id="UP000298327">
    <property type="component" value="Unassembled WGS sequence"/>
</dbReference>
<feature type="compositionally biased region" description="Low complexity" evidence="9">
    <location>
        <begin position="293"/>
        <end position="306"/>
    </location>
</feature>
<name>A0A4Y9XYJ2_9AGAM</name>
<keyword evidence="4" id="KW-0653">Protein transport</keyword>
<feature type="compositionally biased region" description="Low complexity" evidence="9">
    <location>
        <begin position="117"/>
        <end position="133"/>
    </location>
</feature>
<feature type="coiled-coil region" evidence="8">
    <location>
        <begin position="645"/>
        <end position="682"/>
    </location>
</feature>
<dbReference type="PANTHER" id="PTHR13437">
    <property type="entry name" value="NUCLEOPORIN P58/P45 NUCLEOPORIN-LIKE PROTEIN 1"/>
    <property type="match status" value="1"/>
</dbReference>
<keyword evidence="2" id="KW-0813">Transport</keyword>
<dbReference type="OrthoDB" id="2538017at2759"/>
<dbReference type="STRING" id="205917.A0A4Y9XYJ2"/>
<keyword evidence="6" id="KW-0906">Nuclear pore complex</keyword>
<feature type="compositionally biased region" description="Low complexity" evidence="9">
    <location>
        <begin position="84"/>
        <end position="104"/>
    </location>
</feature>
<keyword evidence="11" id="KW-1185">Reference proteome</keyword>
<dbReference type="InterPro" id="IPR025574">
    <property type="entry name" value="Nucleoporin_FG_rpt"/>
</dbReference>
<feature type="compositionally biased region" description="Low complexity" evidence="9">
    <location>
        <begin position="140"/>
        <end position="163"/>
    </location>
</feature>
<dbReference type="Pfam" id="PF15967">
    <property type="entry name" value="Nucleoporin_FG2"/>
    <property type="match status" value="1"/>
</dbReference>
<comment type="subcellular location">
    <subcellularLocation>
        <location evidence="1">Nucleus</location>
        <location evidence="1">Nuclear pore complex</location>
    </subcellularLocation>
</comment>
<feature type="region of interest" description="Disordered" evidence="9">
    <location>
        <begin position="1"/>
        <end position="58"/>
    </location>
</feature>
<organism evidence="10 11">
    <name type="scientific">Dentipellis fragilis</name>
    <dbReference type="NCBI Taxonomy" id="205917"/>
    <lineage>
        <taxon>Eukaryota</taxon>
        <taxon>Fungi</taxon>
        <taxon>Dikarya</taxon>
        <taxon>Basidiomycota</taxon>
        <taxon>Agaricomycotina</taxon>
        <taxon>Agaricomycetes</taxon>
        <taxon>Russulales</taxon>
        <taxon>Hericiaceae</taxon>
        <taxon>Dentipellis</taxon>
    </lineage>
</organism>
<keyword evidence="8" id="KW-0175">Coiled coil</keyword>
<feature type="region of interest" description="Disordered" evidence="9">
    <location>
        <begin position="82"/>
        <end position="315"/>
    </location>
</feature>
<evidence type="ECO:0000256" key="3">
    <source>
        <dbReference type="ARBA" id="ARBA00022816"/>
    </source>
</evidence>
<dbReference type="GO" id="GO:0005643">
    <property type="term" value="C:nuclear pore"/>
    <property type="evidence" value="ECO:0007669"/>
    <property type="project" value="UniProtKB-SubCell"/>
</dbReference>
<reference evidence="10 11" key="1">
    <citation type="submission" date="2019-02" db="EMBL/GenBank/DDBJ databases">
        <title>Genome sequencing of the rare red list fungi Dentipellis fragilis.</title>
        <authorList>
            <person name="Buettner E."/>
            <person name="Kellner H."/>
        </authorList>
    </citation>
    <scope>NUCLEOTIDE SEQUENCE [LARGE SCALE GENOMIC DNA]</scope>
    <source>
        <strain evidence="10 11">DSM 105465</strain>
    </source>
</reference>
<proteinExistence type="predicted"/>
<evidence type="ECO:0000256" key="2">
    <source>
        <dbReference type="ARBA" id="ARBA00022448"/>
    </source>
</evidence>
<evidence type="ECO:0000256" key="9">
    <source>
        <dbReference type="SAM" id="MobiDB-lite"/>
    </source>
</evidence>
<feature type="compositionally biased region" description="Polar residues" evidence="9">
    <location>
        <begin position="179"/>
        <end position="212"/>
    </location>
</feature>
<keyword evidence="3" id="KW-0509">mRNA transport</keyword>
<protein>
    <recommendedName>
        <fullName evidence="12">Nucleoporin Nup54 alpha-helical domain-containing protein</fullName>
    </recommendedName>
</protein>
<dbReference type="GO" id="GO:0017056">
    <property type="term" value="F:structural constituent of nuclear pore"/>
    <property type="evidence" value="ECO:0007669"/>
    <property type="project" value="InterPro"/>
</dbReference>
<dbReference type="GO" id="GO:0051028">
    <property type="term" value="P:mRNA transport"/>
    <property type="evidence" value="ECO:0007669"/>
    <property type="project" value="UniProtKB-KW"/>
</dbReference>
<dbReference type="EMBL" id="SEOQ01000929">
    <property type="protein sequence ID" value="TFY55324.1"/>
    <property type="molecule type" value="Genomic_DNA"/>
</dbReference>
<accession>A0A4Y9XYJ2</accession>
<evidence type="ECO:0000256" key="6">
    <source>
        <dbReference type="ARBA" id="ARBA00023132"/>
    </source>
</evidence>
<gene>
    <name evidence="10" type="ORF">EVG20_g9364</name>
</gene>
<feature type="non-terminal residue" evidence="10">
    <location>
        <position position="776"/>
    </location>
</feature>
<comment type="caution">
    <text evidence="10">The sequence shown here is derived from an EMBL/GenBank/DDBJ whole genome shotgun (WGS) entry which is preliminary data.</text>
</comment>
<evidence type="ECO:0000256" key="5">
    <source>
        <dbReference type="ARBA" id="ARBA00023010"/>
    </source>
</evidence>
<evidence type="ECO:0000313" key="11">
    <source>
        <dbReference type="Proteomes" id="UP000298327"/>
    </source>
</evidence>
<dbReference type="GO" id="GO:0015031">
    <property type="term" value="P:protein transport"/>
    <property type="evidence" value="ECO:0007669"/>
    <property type="project" value="UniProtKB-KW"/>
</dbReference>
<feature type="coiled-coil region" evidence="8">
    <location>
        <begin position="428"/>
        <end position="455"/>
    </location>
</feature>
<feature type="compositionally biased region" description="Gly residues" evidence="9">
    <location>
        <begin position="164"/>
        <end position="177"/>
    </location>
</feature>
<evidence type="ECO:0000256" key="7">
    <source>
        <dbReference type="ARBA" id="ARBA00023242"/>
    </source>
</evidence>
<feature type="compositionally biased region" description="Polar residues" evidence="9">
    <location>
        <begin position="223"/>
        <end position="248"/>
    </location>
</feature>